<dbReference type="Pfam" id="PF14332">
    <property type="entry name" value="DUF4388"/>
    <property type="match status" value="1"/>
</dbReference>
<evidence type="ECO:0000259" key="1">
    <source>
        <dbReference type="Pfam" id="PF14332"/>
    </source>
</evidence>
<dbReference type="InterPro" id="IPR025497">
    <property type="entry name" value="PatA-like_N"/>
</dbReference>
<evidence type="ECO:0000313" key="3">
    <source>
        <dbReference type="Proteomes" id="UP000051012"/>
    </source>
</evidence>
<protein>
    <recommendedName>
        <fullName evidence="1">PatA-like N-terminal domain-containing protein</fullName>
    </recommendedName>
</protein>
<dbReference type="AlphaFoldDB" id="A0A0S7YA67"/>
<gene>
    <name evidence="2" type="ORF">AMJ52_08595</name>
</gene>
<evidence type="ECO:0000313" key="2">
    <source>
        <dbReference type="EMBL" id="KPJ71411.1"/>
    </source>
</evidence>
<sequence length="279" mass="31794">MGFEIDFKEFNLGDVLQFLTHVKKTGVLKIQGKINGEIYVKDGLVIHATDGNQKGMEALFNLSFVELDKGTFEPGVMSSEHTISMEIGKLAEGIEKRRIEFETIKQTLPPMDAVFAKSPKELDSAVALRRTDWQVLALIDGKRKLSDIIAQSKLGGYEATKVITWLKEQGLIYEPEEAGRIMSGLTHYLEVFFKDFGKNGLVLLKRWRELNSVNTQIIQALNIDEAQLKVTPKAPLKPETIGEFFKNFEDFLYNEGPEIYGKLLFKRKFENFKQRVKRA</sequence>
<feature type="domain" description="PatA-like N-terminal" evidence="1">
    <location>
        <begin position="6"/>
        <end position="247"/>
    </location>
</feature>
<organism evidence="2 3">
    <name type="scientific">candidate division TA06 bacterium DG_78</name>
    <dbReference type="NCBI Taxonomy" id="1703772"/>
    <lineage>
        <taxon>Bacteria</taxon>
        <taxon>Bacteria division TA06</taxon>
    </lineage>
</organism>
<accession>A0A0S7YA67</accession>
<dbReference type="Proteomes" id="UP000051012">
    <property type="component" value="Unassembled WGS sequence"/>
</dbReference>
<comment type="caution">
    <text evidence="2">The sequence shown here is derived from an EMBL/GenBank/DDBJ whole genome shotgun (WGS) entry which is preliminary data.</text>
</comment>
<dbReference type="EMBL" id="LJNI01000126">
    <property type="protein sequence ID" value="KPJ71411.1"/>
    <property type="molecule type" value="Genomic_DNA"/>
</dbReference>
<name>A0A0S7YA67_UNCT6</name>
<dbReference type="PANTHER" id="PTHR36304:SF4">
    <property type="entry name" value="DUF4388 DOMAIN-CONTAINING PROTEIN"/>
    <property type="match status" value="1"/>
</dbReference>
<proteinExistence type="predicted"/>
<reference evidence="2 3" key="1">
    <citation type="journal article" date="2015" name="Microbiome">
        <title>Genomic resolution of linkages in carbon, nitrogen, and sulfur cycling among widespread estuary sediment bacteria.</title>
        <authorList>
            <person name="Baker B.J."/>
            <person name="Lazar C.S."/>
            <person name="Teske A.P."/>
            <person name="Dick G.J."/>
        </authorList>
    </citation>
    <scope>NUCLEOTIDE SEQUENCE [LARGE SCALE GENOMIC DNA]</scope>
    <source>
        <strain evidence="2">DG_78</strain>
    </source>
</reference>
<dbReference type="PANTHER" id="PTHR36304">
    <property type="entry name" value="DOMAIN GTPASE-ACTIVATING PROTEIN, PUTATIVE-RELATED-RELATED"/>
    <property type="match status" value="1"/>
</dbReference>